<dbReference type="EMBL" id="AP014854">
    <property type="protein sequence ID" value="BAR97844.1"/>
    <property type="molecule type" value="Genomic_DNA"/>
</dbReference>
<dbReference type="SUPFAM" id="SSF56529">
    <property type="entry name" value="FAH"/>
    <property type="match status" value="1"/>
</dbReference>
<dbReference type="PANTHER" id="PTHR30143">
    <property type="entry name" value="ACID HYDRATASE"/>
    <property type="match status" value="1"/>
</dbReference>
<sequence length="271" mass="27174">MNTMSIEAAGAAGIAEALVSARRAGCPLAGFPGVVPPDLATAYAVQDAAIAHYGVPVVGWKVAMIAPHFRERYPSVRLAGPVLAGTVVMAEDGVAVEVQVVPGGFAAVEAEFVARIGRDLPPRAEPYTDAEVAPAIAALHAGVEIAGFPLADINGFGPGAVIACFGNNAGLIVGKPIADWTVRLATTLATDVTIDAVEVGRGSAAVIPGGPVGATTFLANHLSARGIGLKAGDWVSTGATTGVHEVQAGRYAEATFDGVGRIAVRIVGPAG</sequence>
<evidence type="ECO:0000313" key="2">
    <source>
        <dbReference type="EMBL" id="CUU41518.1"/>
    </source>
</evidence>
<reference evidence="1" key="1">
    <citation type="journal article" date="2015" name="Genome Announc.">
        <title>Complete Genome Sequence of the Bacteriochlorophyll b-Producing Photosynthetic Bacterium Blastochloris viridis.</title>
        <authorList>
            <person name="Tsukatani Y."/>
            <person name="Hirose Y."/>
            <person name="Harada J."/>
            <person name="Misawa N."/>
            <person name="Mori K."/>
            <person name="Inoue K."/>
            <person name="Tamiaki H."/>
        </authorList>
    </citation>
    <scope>NUCLEOTIDE SEQUENCE [LARGE SCALE GENOMIC DNA]</scope>
    <source>
        <strain evidence="1">DSM 133</strain>
    </source>
</reference>
<accession>A0A0H5B9X3</accession>
<keyword evidence="3" id="KW-1185">Reference proteome</keyword>
<name>A0A0H5B9X3_BLAVI</name>
<dbReference type="Gene3D" id="3.90.850.10">
    <property type="entry name" value="Fumarylacetoacetase-like, C-terminal domain"/>
    <property type="match status" value="1"/>
</dbReference>
<dbReference type="GO" id="GO:0008684">
    <property type="term" value="F:2-oxopent-4-enoate hydratase activity"/>
    <property type="evidence" value="ECO:0007669"/>
    <property type="project" value="UniProtKB-EC"/>
</dbReference>
<protein>
    <submittedName>
        <fullName evidence="2">2-keto-4-pentenoate hydratase</fullName>
        <ecNumber evidence="2">4.2.1.80</ecNumber>
    </submittedName>
</protein>
<dbReference type="GO" id="GO:0005737">
    <property type="term" value="C:cytoplasm"/>
    <property type="evidence" value="ECO:0007669"/>
    <property type="project" value="TreeGrafter"/>
</dbReference>
<reference evidence="2" key="2">
    <citation type="submission" date="2015-11" db="EMBL/GenBank/DDBJ databases">
        <authorList>
            <person name="Zhang Y."/>
            <person name="Guo Z."/>
        </authorList>
    </citation>
    <scope>NUCLEOTIDE SEQUENCE</scope>
    <source>
        <strain evidence="2">1</strain>
    </source>
</reference>
<dbReference type="KEGG" id="bvr:BVIR_1068"/>
<keyword evidence="2" id="KW-0456">Lyase</keyword>
<dbReference type="InterPro" id="IPR036663">
    <property type="entry name" value="Fumarylacetoacetase_C_sf"/>
</dbReference>
<dbReference type="STRING" id="1079.BVIR_1068"/>
<evidence type="ECO:0000313" key="3">
    <source>
        <dbReference type="Proteomes" id="UP000065734"/>
    </source>
</evidence>
<dbReference type="PANTHER" id="PTHR30143:SF0">
    <property type="entry name" value="2-KETO-4-PENTENOATE HYDRATASE"/>
    <property type="match status" value="1"/>
</dbReference>
<organism evidence="2 3">
    <name type="scientific">Blastochloris viridis</name>
    <name type="common">Rhodopseudomonas viridis</name>
    <dbReference type="NCBI Taxonomy" id="1079"/>
    <lineage>
        <taxon>Bacteria</taxon>
        <taxon>Pseudomonadati</taxon>
        <taxon>Pseudomonadota</taxon>
        <taxon>Alphaproteobacteria</taxon>
        <taxon>Hyphomicrobiales</taxon>
        <taxon>Blastochloridaceae</taxon>
        <taxon>Blastochloris</taxon>
    </lineage>
</organism>
<dbReference type="InterPro" id="IPR050772">
    <property type="entry name" value="Hydratase-Decarb/MhpD_sf"/>
</dbReference>
<dbReference type="Proteomes" id="UP000065734">
    <property type="component" value="Chromosome I"/>
</dbReference>
<reference evidence="3" key="3">
    <citation type="journal article" date="2016" name="Genome Announc.">
        <title>Revised genome sequence of the purple photosynthetic bacterium Blastochloris viridis.</title>
        <authorList>
            <person name="Liu L.N."/>
            <person name="Faulkner M."/>
            <person name="Liu X."/>
            <person name="Huang F."/>
            <person name="Darby A.C."/>
            <person name="Hall N."/>
        </authorList>
    </citation>
    <scope>NUCLEOTIDE SEQUENCE [LARGE SCALE GENOMIC DNA]</scope>
    <source>
        <strain evidence="3">ATCC 19567 / DSM 133 / F</strain>
    </source>
</reference>
<dbReference type="EC" id="4.2.1.80" evidence="2"/>
<proteinExistence type="predicted"/>
<gene>
    <name evidence="2" type="primary">mhpD</name>
    <name evidence="1" type="ORF">BV133_251</name>
    <name evidence="2" type="ORF">BVIRIDIS_05110</name>
</gene>
<dbReference type="AlphaFoldDB" id="A0A0H5B9X3"/>
<evidence type="ECO:0000313" key="1">
    <source>
        <dbReference type="EMBL" id="BAR97844.1"/>
    </source>
</evidence>
<dbReference type="EMBL" id="LN907867">
    <property type="protein sequence ID" value="CUU41518.1"/>
    <property type="molecule type" value="Genomic_DNA"/>
</dbReference>